<sequence>MKKNIINFWTNILIFVNFFGVIFTGVLLFRFPYEASERTILGITRYDWGDIHWMLSLIFIILIFTHLILHWNWAKVSFNKYLRMKPKTLVIIVMVVTIFIGILVPAYLTKDFPDRKDFKDTYPKASLVEVEKKD</sequence>
<proteinExistence type="predicted"/>
<dbReference type="InterPro" id="IPR025517">
    <property type="entry name" value="DUF4405"/>
</dbReference>
<evidence type="ECO:0000256" key="1">
    <source>
        <dbReference type="SAM" id="Phobius"/>
    </source>
</evidence>
<keyword evidence="1" id="KW-0472">Membrane</keyword>
<name>X1V4R5_9ZZZZ</name>
<evidence type="ECO:0000259" key="2">
    <source>
        <dbReference type="Pfam" id="PF14358"/>
    </source>
</evidence>
<protein>
    <recommendedName>
        <fullName evidence="2">Flavinylation-associated cytochrome domain-containing protein</fullName>
    </recommendedName>
</protein>
<evidence type="ECO:0000313" key="3">
    <source>
        <dbReference type="EMBL" id="GAJ24783.1"/>
    </source>
</evidence>
<dbReference type="Pfam" id="PF14358">
    <property type="entry name" value="DUF4405"/>
    <property type="match status" value="1"/>
</dbReference>
<comment type="caution">
    <text evidence="3">The sequence shown here is derived from an EMBL/GenBank/DDBJ whole genome shotgun (WGS) entry which is preliminary data.</text>
</comment>
<feature type="transmembrane region" description="Helical" evidence="1">
    <location>
        <begin position="51"/>
        <end position="69"/>
    </location>
</feature>
<gene>
    <name evidence="3" type="ORF">S12H4_57881</name>
</gene>
<keyword evidence="1" id="KW-1133">Transmembrane helix</keyword>
<feature type="domain" description="Flavinylation-associated cytochrome" evidence="2">
    <location>
        <begin position="9"/>
        <end position="71"/>
    </location>
</feature>
<organism evidence="3">
    <name type="scientific">marine sediment metagenome</name>
    <dbReference type="NCBI Taxonomy" id="412755"/>
    <lineage>
        <taxon>unclassified sequences</taxon>
        <taxon>metagenomes</taxon>
        <taxon>ecological metagenomes</taxon>
    </lineage>
</organism>
<accession>X1V4R5</accession>
<reference evidence="3" key="1">
    <citation type="journal article" date="2014" name="Front. Microbiol.">
        <title>High frequency of phylogenetically diverse reductive dehalogenase-homologous genes in deep subseafloor sedimentary metagenomes.</title>
        <authorList>
            <person name="Kawai M."/>
            <person name="Futagami T."/>
            <person name="Toyoda A."/>
            <person name="Takaki Y."/>
            <person name="Nishi S."/>
            <person name="Hori S."/>
            <person name="Arai W."/>
            <person name="Tsubouchi T."/>
            <person name="Morono Y."/>
            <person name="Uchiyama I."/>
            <person name="Ito T."/>
            <person name="Fujiyama A."/>
            <person name="Inagaki F."/>
            <person name="Takami H."/>
        </authorList>
    </citation>
    <scope>NUCLEOTIDE SEQUENCE</scope>
    <source>
        <strain evidence="3">Expedition CK06-06</strain>
    </source>
</reference>
<feature type="transmembrane region" description="Helical" evidence="1">
    <location>
        <begin position="12"/>
        <end position="31"/>
    </location>
</feature>
<dbReference type="AlphaFoldDB" id="X1V4R5"/>
<keyword evidence="1" id="KW-0812">Transmembrane</keyword>
<feature type="transmembrane region" description="Helical" evidence="1">
    <location>
        <begin position="89"/>
        <end position="108"/>
    </location>
</feature>
<dbReference type="EMBL" id="BARW01037503">
    <property type="protein sequence ID" value="GAJ24783.1"/>
    <property type="molecule type" value="Genomic_DNA"/>
</dbReference>